<evidence type="ECO:0000313" key="1">
    <source>
        <dbReference type="EMBL" id="CAG8700086.1"/>
    </source>
</evidence>
<protein>
    <submittedName>
        <fullName evidence="1">13907_t:CDS:1</fullName>
    </submittedName>
</protein>
<sequence>SMNKNGEVNESTQERLTLFPDNYFSRHLILNNADVLKSPNTVCW</sequence>
<dbReference type="EMBL" id="CAJVPY010008737">
    <property type="protein sequence ID" value="CAG8700086.1"/>
    <property type="molecule type" value="Genomic_DNA"/>
</dbReference>
<name>A0A9N9HQ84_9GLOM</name>
<evidence type="ECO:0000313" key="2">
    <source>
        <dbReference type="Proteomes" id="UP000789405"/>
    </source>
</evidence>
<organism evidence="1 2">
    <name type="scientific">Dentiscutata erythropus</name>
    <dbReference type="NCBI Taxonomy" id="1348616"/>
    <lineage>
        <taxon>Eukaryota</taxon>
        <taxon>Fungi</taxon>
        <taxon>Fungi incertae sedis</taxon>
        <taxon>Mucoromycota</taxon>
        <taxon>Glomeromycotina</taxon>
        <taxon>Glomeromycetes</taxon>
        <taxon>Diversisporales</taxon>
        <taxon>Gigasporaceae</taxon>
        <taxon>Dentiscutata</taxon>
    </lineage>
</organism>
<reference evidence="1" key="1">
    <citation type="submission" date="2021-06" db="EMBL/GenBank/DDBJ databases">
        <authorList>
            <person name="Kallberg Y."/>
            <person name="Tangrot J."/>
            <person name="Rosling A."/>
        </authorList>
    </citation>
    <scope>NUCLEOTIDE SEQUENCE</scope>
    <source>
        <strain evidence="1">MA453B</strain>
    </source>
</reference>
<feature type="non-terminal residue" evidence="1">
    <location>
        <position position="1"/>
    </location>
</feature>
<dbReference type="Proteomes" id="UP000789405">
    <property type="component" value="Unassembled WGS sequence"/>
</dbReference>
<proteinExistence type="predicted"/>
<comment type="caution">
    <text evidence="1">The sequence shown here is derived from an EMBL/GenBank/DDBJ whole genome shotgun (WGS) entry which is preliminary data.</text>
</comment>
<keyword evidence="2" id="KW-1185">Reference proteome</keyword>
<gene>
    <name evidence="1" type="ORF">DERYTH_LOCUS12930</name>
</gene>
<accession>A0A9N9HQ84</accession>
<dbReference type="AlphaFoldDB" id="A0A9N9HQ84"/>